<protein>
    <submittedName>
        <fullName evidence="1">Uncharacterized protein</fullName>
    </submittedName>
</protein>
<comment type="caution">
    <text evidence="1">The sequence shown here is derived from an EMBL/GenBank/DDBJ whole genome shotgun (WGS) entry which is preliminary data.</text>
</comment>
<proteinExistence type="predicted"/>
<gene>
    <name evidence="1" type="ORF">BpHYR1_051600</name>
</gene>
<name>A0A3M7R2P2_BRAPC</name>
<dbReference type="Proteomes" id="UP000276133">
    <property type="component" value="Unassembled WGS sequence"/>
</dbReference>
<dbReference type="AlphaFoldDB" id="A0A3M7R2P2"/>
<reference evidence="1 2" key="1">
    <citation type="journal article" date="2018" name="Sci. Rep.">
        <title>Genomic signatures of local adaptation to the degree of environmental predictability in rotifers.</title>
        <authorList>
            <person name="Franch-Gras L."/>
            <person name="Hahn C."/>
            <person name="Garcia-Roger E.M."/>
            <person name="Carmona M.J."/>
            <person name="Serra M."/>
            <person name="Gomez A."/>
        </authorList>
    </citation>
    <scope>NUCLEOTIDE SEQUENCE [LARGE SCALE GENOMIC DNA]</scope>
    <source>
        <strain evidence="1">HYR1</strain>
    </source>
</reference>
<sequence>MLKYTKINSQSFNTDMINCFYNYQSYKVNLPDRIYVKIPEITLVDFKKLKFTFQKDTSIIGY</sequence>
<organism evidence="1 2">
    <name type="scientific">Brachionus plicatilis</name>
    <name type="common">Marine rotifer</name>
    <name type="synonym">Brachionus muelleri</name>
    <dbReference type="NCBI Taxonomy" id="10195"/>
    <lineage>
        <taxon>Eukaryota</taxon>
        <taxon>Metazoa</taxon>
        <taxon>Spiralia</taxon>
        <taxon>Gnathifera</taxon>
        <taxon>Rotifera</taxon>
        <taxon>Eurotatoria</taxon>
        <taxon>Monogononta</taxon>
        <taxon>Pseudotrocha</taxon>
        <taxon>Ploima</taxon>
        <taxon>Brachionidae</taxon>
        <taxon>Brachionus</taxon>
    </lineage>
</organism>
<evidence type="ECO:0000313" key="2">
    <source>
        <dbReference type="Proteomes" id="UP000276133"/>
    </source>
</evidence>
<evidence type="ECO:0000313" key="1">
    <source>
        <dbReference type="EMBL" id="RNA17836.1"/>
    </source>
</evidence>
<keyword evidence="2" id="KW-1185">Reference proteome</keyword>
<dbReference type="EMBL" id="REGN01004366">
    <property type="protein sequence ID" value="RNA17836.1"/>
    <property type="molecule type" value="Genomic_DNA"/>
</dbReference>
<accession>A0A3M7R2P2</accession>